<dbReference type="SUPFAM" id="SSF51905">
    <property type="entry name" value="FAD/NAD(P)-binding domain"/>
    <property type="match status" value="1"/>
</dbReference>
<dbReference type="Gene3D" id="3.30.9.10">
    <property type="entry name" value="D-Amino Acid Oxidase, subunit A, domain 2"/>
    <property type="match status" value="1"/>
</dbReference>
<sequence length="951" mass="104881">MTFVCEGDPGRFRDIWEQGLANVKANAGGKSHVVIEMPSAENVFHHLHGDDAALPPIAELGPGRRWNQRYCNFEDAFIDAKETICVYYERCLAFENISFVCGPPVQRILTGDAGKTATGVMLDDGSVLIADRVLIAAGAWSPSLVDLQDLMTVSAIEMAWLKVTESEERKWKGMSIATNLSTGHKVFPPYNGEVKVLRRSPGYRNTVTIQHPEDKARRSVISYPRTTVANPQDFIPEDAEAALRDGLREIMPSLANRPFDRTKLCWLSQAPTADFIISPHPRIHNLHIATGGSAHAWKFLPIIGDLVLDSMEGILDPVLAEKWAWGRNGTDGCGAHSQTVEPESAGFYSPKRARKAVQKESKTEENEVFEAALRRGALEEPIAAADSKEEQRHTSFAASTSVPICDRCHNLLYQSRGQSIAHPSMQSIQAIVEESPHKHNHIYHVLDAADFPMSLIPNLQHALDLPRLRTKNRRSKSIRYLKGRVAEVSFIITRSDLLAPKKEQVDTLMPYLQEVLREALGRTGRQVRLGNVRCVSAKRGWWTKTVKEEIWKRGGAGWMVGKVNVGKSALFEVVFPKGRAQQEDTAIDRPVEKDNDDEVSHAVPTSIGEHAPGEETDGIANARQHKLQETELQYHQDGDEQDDEPYDEDVDGSLLPPAQPETQYPSMPLVSSLPGTTASPIRIPFGNGKGELVDLPGVLRSSLDSHVKPEYQKTLVMKSRVVPEQQTIRPGQSLLLGGLIRISHKGGEDAPVILAYPFVPPAFEPHVTGNHKSIAIQTGIHSAESKGREGEAYTGTVSSIATEAAKQAMQSAGTFKLQADVTKRRSGPLTDPAAGKQKTANLPFVVYSVDILIESVGWIELVCQVRKRSDSLFTADALSSLGMDAGEQQLLPEVEVFSPEGKFVGARRPMNAWVLGGKRRPAARERHERPRQTISMQRRKEGGRRGRSLAG</sequence>
<evidence type="ECO:0000259" key="2">
    <source>
        <dbReference type="Pfam" id="PF01266"/>
    </source>
</evidence>
<dbReference type="InterPro" id="IPR006076">
    <property type="entry name" value="FAD-dep_OxRdtase"/>
</dbReference>
<feature type="compositionally biased region" description="Basic and acidic residues" evidence="1">
    <location>
        <begin position="581"/>
        <end position="593"/>
    </location>
</feature>
<dbReference type="InterPro" id="IPR036188">
    <property type="entry name" value="FAD/NAD-bd_sf"/>
</dbReference>
<accession>A0A4U0UE95</accession>
<dbReference type="PANTHER" id="PTHR46434:SF1">
    <property type="entry name" value="GENETIC INTERACTOR OF PROHIBITINS 3, MITOCHONDRIAL"/>
    <property type="match status" value="1"/>
</dbReference>
<protein>
    <recommendedName>
        <fullName evidence="2">FAD dependent oxidoreductase domain-containing protein</fullName>
    </recommendedName>
</protein>
<dbReference type="Gene3D" id="3.50.50.60">
    <property type="entry name" value="FAD/NAD(P)-binding domain"/>
    <property type="match status" value="1"/>
</dbReference>
<feature type="compositionally biased region" description="Basic and acidic residues" evidence="1">
    <location>
        <begin position="922"/>
        <end position="931"/>
    </location>
</feature>
<name>A0A4U0UE95_9PEZI</name>
<evidence type="ECO:0000313" key="3">
    <source>
        <dbReference type="EMBL" id="TKA32896.1"/>
    </source>
</evidence>
<feature type="region of interest" description="Disordered" evidence="1">
    <location>
        <begin position="581"/>
        <end position="616"/>
    </location>
</feature>
<gene>
    <name evidence="3" type="ORF">B0A50_01122</name>
</gene>
<dbReference type="InterPro" id="IPR027417">
    <property type="entry name" value="P-loop_NTPase"/>
</dbReference>
<keyword evidence="4" id="KW-1185">Reference proteome</keyword>
<feature type="region of interest" description="Disordered" evidence="1">
    <location>
        <begin position="916"/>
        <end position="951"/>
    </location>
</feature>
<dbReference type="GO" id="GO:0005739">
    <property type="term" value="C:mitochondrion"/>
    <property type="evidence" value="ECO:0007669"/>
    <property type="project" value="TreeGrafter"/>
</dbReference>
<evidence type="ECO:0000313" key="4">
    <source>
        <dbReference type="Proteomes" id="UP000308549"/>
    </source>
</evidence>
<dbReference type="InterPro" id="IPR050896">
    <property type="entry name" value="Mito_lipid_metab_GTPase"/>
</dbReference>
<feature type="domain" description="FAD dependent oxidoreductase" evidence="2">
    <location>
        <begin position="56"/>
        <end position="307"/>
    </location>
</feature>
<evidence type="ECO:0000256" key="1">
    <source>
        <dbReference type="SAM" id="MobiDB-lite"/>
    </source>
</evidence>
<dbReference type="Pfam" id="PF01266">
    <property type="entry name" value="DAO"/>
    <property type="match status" value="1"/>
</dbReference>
<feature type="region of interest" description="Disordered" evidence="1">
    <location>
        <begin position="634"/>
        <end position="663"/>
    </location>
</feature>
<dbReference type="SUPFAM" id="SSF52540">
    <property type="entry name" value="P-loop containing nucleoside triphosphate hydrolases"/>
    <property type="match status" value="1"/>
</dbReference>
<feature type="compositionally biased region" description="Acidic residues" evidence="1">
    <location>
        <begin position="639"/>
        <end position="651"/>
    </location>
</feature>
<dbReference type="Gene3D" id="3.40.50.300">
    <property type="entry name" value="P-loop containing nucleotide triphosphate hydrolases"/>
    <property type="match status" value="1"/>
</dbReference>
<reference evidence="3 4" key="1">
    <citation type="submission" date="2017-03" db="EMBL/GenBank/DDBJ databases">
        <title>Genomes of endolithic fungi from Antarctica.</title>
        <authorList>
            <person name="Coleine C."/>
            <person name="Masonjones S."/>
            <person name="Stajich J.E."/>
        </authorList>
    </citation>
    <scope>NUCLEOTIDE SEQUENCE [LARGE SCALE GENOMIC DNA]</scope>
    <source>
        <strain evidence="3 4">CCFEE 6315</strain>
    </source>
</reference>
<dbReference type="AlphaFoldDB" id="A0A4U0UE95"/>
<comment type="caution">
    <text evidence="3">The sequence shown here is derived from an EMBL/GenBank/DDBJ whole genome shotgun (WGS) entry which is preliminary data.</text>
</comment>
<proteinExistence type="predicted"/>
<dbReference type="PANTHER" id="PTHR46434">
    <property type="entry name" value="GENETIC INTERACTOR OF PROHIBITINS 3, MITOCHONDRIAL"/>
    <property type="match status" value="1"/>
</dbReference>
<dbReference type="EMBL" id="NAJL01000004">
    <property type="protein sequence ID" value="TKA32896.1"/>
    <property type="molecule type" value="Genomic_DNA"/>
</dbReference>
<organism evidence="3 4">
    <name type="scientific">Salinomyces thailandicus</name>
    <dbReference type="NCBI Taxonomy" id="706561"/>
    <lineage>
        <taxon>Eukaryota</taxon>
        <taxon>Fungi</taxon>
        <taxon>Dikarya</taxon>
        <taxon>Ascomycota</taxon>
        <taxon>Pezizomycotina</taxon>
        <taxon>Dothideomycetes</taxon>
        <taxon>Dothideomycetidae</taxon>
        <taxon>Mycosphaerellales</taxon>
        <taxon>Teratosphaeriaceae</taxon>
        <taxon>Salinomyces</taxon>
    </lineage>
</organism>
<dbReference type="Proteomes" id="UP000308549">
    <property type="component" value="Unassembled WGS sequence"/>
</dbReference>
<dbReference type="OrthoDB" id="1696305at2759"/>